<gene>
    <name evidence="1" type="ordered locus">Mmol_2212</name>
</gene>
<dbReference type="AlphaFoldDB" id="C6WT52"/>
<dbReference type="HOGENOM" id="CLU_168222_1_0_4"/>
<proteinExistence type="predicted"/>
<name>C6WT52_METML</name>
<dbReference type="STRING" id="583345.Mmol_2212"/>
<protein>
    <submittedName>
        <fullName evidence="1">Uncharacterized protein</fullName>
    </submittedName>
</protein>
<accession>C6WT52</accession>
<reference evidence="1 2" key="2">
    <citation type="journal article" date="2011" name="J. Bacteriol.">
        <title>Genomes of three methylotrophs from a single niche uncover genetic and metabolic divergence of Methylophilaceae.</title>
        <authorList>
            <person name="Lapidus A."/>
            <person name="Clum A."/>
            <person name="Labutti K."/>
            <person name="Kaluzhnaya M.G."/>
            <person name="Lim S."/>
            <person name="Beck D.A."/>
            <person name="Glavina Del Rio T."/>
            <person name="Nolan M."/>
            <person name="Mavromatis K."/>
            <person name="Huntemann M."/>
            <person name="Lucas S."/>
            <person name="Lidstrom M.E."/>
            <person name="Ivanova N."/>
            <person name="Chistoserdova L."/>
        </authorList>
    </citation>
    <scope>NUCLEOTIDE SEQUENCE [LARGE SCALE GENOMIC DNA]</scope>
    <source>
        <strain evidence="2">JLW8 / ATCC BAA-1282 / DSM 17540</strain>
    </source>
</reference>
<keyword evidence="2" id="KW-1185">Reference proteome</keyword>
<sequence>MWKLIFWAIVIGLVIQVIKRNLNAKAYRTPERDKREEANIESMVECEQCHVHLPRSEAFLVEGKFYCSKAHIKSDV</sequence>
<evidence type="ECO:0000313" key="2">
    <source>
        <dbReference type="Proteomes" id="UP000002742"/>
    </source>
</evidence>
<dbReference type="RefSeq" id="WP_015833149.1">
    <property type="nucleotide sequence ID" value="NC_012968.1"/>
</dbReference>
<dbReference type="EMBL" id="CP001672">
    <property type="protein sequence ID" value="ACT49114.1"/>
    <property type="molecule type" value="Genomic_DNA"/>
</dbReference>
<organism evidence="1 2">
    <name type="scientific">Methylotenera mobilis (strain JLW8 / ATCC BAA-1282 / DSM 17540)</name>
    <dbReference type="NCBI Taxonomy" id="583345"/>
    <lineage>
        <taxon>Bacteria</taxon>
        <taxon>Pseudomonadati</taxon>
        <taxon>Pseudomonadota</taxon>
        <taxon>Betaproteobacteria</taxon>
        <taxon>Nitrosomonadales</taxon>
        <taxon>Methylophilaceae</taxon>
        <taxon>Methylotenera</taxon>
    </lineage>
</organism>
<dbReference type="KEGG" id="mmb:Mmol_2212"/>
<dbReference type="Proteomes" id="UP000002742">
    <property type="component" value="Chromosome"/>
</dbReference>
<evidence type="ECO:0000313" key="1">
    <source>
        <dbReference type="EMBL" id="ACT49114.1"/>
    </source>
</evidence>
<reference evidence="2" key="1">
    <citation type="submission" date="2009-07" db="EMBL/GenBank/DDBJ databases">
        <title>Complete sequence of Methylotenera mobilis JLW8.</title>
        <authorList>
            <consortium name="US DOE Joint Genome Institute"/>
            <person name="Lucas S."/>
            <person name="Copeland A."/>
            <person name="Lapidus A."/>
            <person name="Glavina del Rio T."/>
            <person name="Tice H."/>
            <person name="Bruce D."/>
            <person name="Goodwin L."/>
            <person name="Pitluck S."/>
            <person name="LaButti K.M."/>
            <person name="Clum A."/>
            <person name="Larimer F."/>
            <person name="Land M."/>
            <person name="Hauser L."/>
            <person name="Kyrpides N."/>
            <person name="Mikhailova N."/>
            <person name="Kayluzhnaya M."/>
            <person name="Chistoserdova L."/>
        </authorList>
    </citation>
    <scope>NUCLEOTIDE SEQUENCE [LARGE SCALE GENOMIC DNA]</scope>
    <source>
        <strain evidence="2">JLW8 / ATCC BAA-1282 / DSM 17540</strain>
    </source>
</reference>
<dbReference type="eggNOG" id="ENOG5033BBV">
    <property type="taxonomic scope" value="Bacteria"/>
</dbReference>
<dbReference type="InterPro" id="IPR049708">
    <property type="entry name" value="PP0621-like"/>
</dbReference>
<dbReference type="OrthoDB" id="9814432at2"/>
<dbReference type="NCBIfam" id="NF041023">
    <property type="entry name" value="PP0621_fam"/>
    <property type="match status" value="1"/>
</dbReference>